<name>A0A8T8I4A5_9PSEU</name>
<dbReference type="Gene3D" id="3.40.50.300">
    <property type="entry name" value="P-loop containing nucleotide triphosphate hydrolases"/>
    <property type="match status" value="1"/>
</dbReference>
<evidence type="ECO:0000313" key="2">
    <source>
        <dbReference type="Proteomes" id="UP000671828"/>
    </source>
</evidence>
<evidence type="ECO:0000313" key="1">
    <source>
        <dbReference type="EMBL" id="QTR05586.1"/>
    </source>
</evidence>
<organism evidence="1 2">
    <name type="scientific">Saccharothrix algeriensis</name>
    <dbReference type="NCBI Taxonomy" id="173560"/>
    <lineage>
        <taxon>Bacteria</taxon>
        <taxon>Bacillati</taxon>
        <taxon>Actinomycetota</taxon>
        <taxon>Actinomycetes</taxon>
        <taxon>Pseudonocardiales</taxon>
        <taxon>Pseudonocardiaceae</taxon>
        <taxon>Saccharothrix</taxon>
    </lineage>
</organism>
<dbReference type="Proteomes" id="UP000671828">
    <property type="component" value="Chromosome"/>
</dbReference>
<dbReference type="Pfam" id="PF13481">
    <property type="entry name" value="AAA_25"/>
    <property type="match status" value="1"/>
</dbReference>
<accession>A0A8T8I4A5</accession>
<sequence>MPEVRPSVPVDRRGTSWAAAGADLDAVYRAEVDVDGIVTGLTLPRDCEALGEEITARSVGLLILDPLLSAIGAGIDTHRDRELRQALEPLARMADRTGCAVVGPAHFNKSASPDPLNLITAVGRSPLWHVPCWRSLATRGATTARVSSVRPRTTSGGWTCRHWATASSRP</sequence>
<dbReference type="EMBL" id="CP072788">
    <property type="protein sequence ID" value="QTR05586.1"/>
    <property type="molecule type" value="Genomic_DNA"/>
</dbReference>
<protein>
    <submittedName>
        <fullName evidence="1">AAA family ATPase</fullName>
    </submittedName>
</protein>
<dbReference type="InterPro" id="IPR027417">
    <property type="entry name" value="P-loop_NTPase"/>
</dbReference>
<gene>
    <name evidence="1" type="ORF">J7S33_14005</name>
</gene>
<reference evidence="1" key="1">
    <citation type="submission" date="2021-04" db="EMBL/GenBank/DDBJ databases">
        <title>Saccharothrix algeriensis WGS.</title>
        <authorList>
            <person name="Stuskova K."/>
            <person name="Hakalova E."/>
            <person name="Tebbal A.B."/>
            <person name="Eichmeier A."/>
        </authorList>
    </citation>
    <scope>NUCLEOTIDE SEQUENCE</scope>
    <source>
        <strain evidence="1">NRRL B-24137</strain>
    </source>
</reference>
<proteinExistence type="predicted"/>
<dbReference type="AlphaFoldDB" id="A0A8T8I4A5"/>